<feature type="domain" description="Thioredoxin" evidence="9">
    <location>
        <begin position="1"/>
        <end position="110"/>
    </location>
</feature>
<dbReference type="NCBIfam" id="TIGR01068">
    <property type="entry name" value="thioredoxin"/>
    <property type="match status" value="1"/>
</dbReference>
<evidence type="ECO:0000256" key="2">
    <source>
        <dbReference type="ARBA" id="ARBA00022448"/>
    </source>
</evidence>
<dbReference type="CDD" id="cd02947">
    <property type="entry name" value="TRX_family"/>
    <property type="match status" value="1"/>
</dbReference>
<evidence type="ECO:0000256" key="7">
    <source>
        <dbReference type="PIRNR" id="PIRNR000077"/>
    </source>
</evidence>
<dbReference type="PRINTS" id="PR00421">
    <property type="entry name" value="THIOREDOXIN"/>
</dbReference>
<keyword evidence="5 8" id="KW-0676">Redox-active center</keyword>
<dbReference type="AlphaFoldDB" id="A0A2P4UMD0"/>
<evidence type="ECO:0000256" key="3">
    <source>
        <dbReference type="ARBA" id="ARBA00022982"/>
    </source>
</evidence>
<keyword evidence="2" id="KW-0813">Transport</keyword>
<dbReference type="InterPro" id="IPR013766">
    <property type="entry name" value="Thioredoxin_domain"/>
</dbReference>
<accession>A0A2P4UMD0</accession>
<dbReference type="PIRSF" id="PIRSF000077">
    <property type="entry name" value="Thioredoxin"/>
    <property type="match status" value="1"/>
</dbReference>
<name>A0A2P4UMD0_9ACTN</name>
<dbReference type="SUPFAM" id="SSF52833">
    <property type="entry name" value="Thioredoxin-like"/>
    <property type="match status" value="1"/>
</dbReference>
<evidence type="ECO:0000256" key="6">
    <source>
        <dbReference type="NCBIfam" id="TIGR01068"/>
    </source>
</evidence>
<evidence type="ECO:0000256" key="4">
    <source>
        <dbReference type="ARBA" id="ARBA00023157"/>
    </source>
</evidence>
<evidence type="ECO:0000313" key="10">
    <source>
        <dbReference type="EMBL" id="POM26204.1"/>
    </source>
</evidence>
<evidence type="ECO:0000256" key="1">
    <source>
        <dbReference type="ARBA" id="ARBA00008987"/>
    </source>
</evidence>
<dbReference type="GO" id="GO:0045454">
    <property type="term" value="P:cell redox homeostasis"/>
    <property type="evidence" value="ECO:0007669"/>
    <property type="project" value="TreeGrafter"/>
</dbReference>
<gene>
    <name evidence="10" type="primary">trxA_1</name>
    <name evidence="10" type="ORF">BTM25_05930</name>
</gene>
<proteinExistence type="inferred from homology"/>
<evidence type="ECO:0000256" key="8">
    <source>
        <dbReference type="PIRSR" id="PIRSR000077-4"/>
    </source>
</evidence>
<organism evidence="10 11">
    <name type="scientific">Actinomadura rubteroloni</name>
    <dbReference type="NCBI Taxonomy" id="1926885"/>
    <lineage>
        <taxon>Bacteria</taxon>
        <taxon>Bacillati</taxon>
        <taxon>Actinomycetota</taxon>
        <taxon>Actinomycetes</taxon>
        <taxon>Streptosporangiales</taxon>
        <taxon>Thermomonosporaceae</taxon>
        <taxon>Actinomadura</taxon>
    </lineage>
</organism>
<dbReference type="Pfam" id="PF00085">
    <property type="entry name" value="Thioredoxin"/>
    <property type="match status" value="1"/>
</dbReference>
<reference evidence="10 11" key="1">
    <citation type="journal article" date="2017" name="Chemistry">
        <title>Isolation, Biosynthesis and Chemical Modifications of Rubterolones A-F: Rare Tropolone Alkaloids from Actinomadura sp. 5-2.</title>
        <authorList>
            <person name="Guo H."/>
            <person name="Benndorf R."/>
            <person name="Leichnitz D."/>
            <person name="Klassen J.L."/>
            <person name="Vollmers J."/>
            <person name="Gorls H."/>
            <person name="Steinacker M."/>
            <person name="Weigel C."/>
            <person name="Dahse H.M."/>
            <person name="Kaster A.K."/>
            <person name="de Beer Z.W."/>
            <person name="Poulsen M."/>
            <person name="Beemelmanns C."/>
        </authorList>
    </citation>
    <scope>NUCLEOTIDE SEQUENCE [LARGE SCALE GENOMIC DNA]</scope>
    <source>
        <strain evidence="10 11">5-2</strain>
    </source>
</reference>
<dbReference type="FunFam" id="3.40.30.10:FF:000001">
    <property type="entry name" value="Thioredoxin"/>
    <property type="match status" value="1"/>
</dbReference>
<dbReference type="InterPro" id="IPR017937">
    <property type="entry name" value="Thioredoxin_CS"/>
</dbReference>
<dbReference type="PROSITE" id="PS00194">
    <property type="entry name" value="THIOREDOXIN_1"/>
    <property type="match status" value="1"/>
</dbReference>
<comment type="caution">
    <text evidence="10">The sequence shown here is derived from an EMBL/GenBank/DDBJ whole genome shotgun (WGS) entry which is preliminary data.</text>
</comment>
<evidence type="ECO:0000259" key="9">
    <source>
        <dbReference type="PROSITE" id="PS51352"/>
    </source>
</evidence>
<dbReference type="PANTHER" id="PTHR45663:SF11">
    <property type="entry name" value="GEO12009P1"/>
    <property type="match status" value="1"/>
</dbReference>
<protein>
    <recommendedName>
        <fullName evidence="6 7">Thioredoxin</fullName>
    </recommendedName>
</protein>
<dbReference type="GO" id="GO:0015035">
    <property type="term" value="F:protein-disulfide reductase activity"/>
    <property type="evidence" value="ECO:0007669"/>
    <property type="project" value="UniProtKB-UniRule"/>
</dbReference>
<dbReference type="Proteomes" id="UP000242367">
    <property type="component" value="Unassembled WGS sequence"/>
</dbReference>
<dbReference type="PANTHER" id="PTHR45663">
    <property type="entry name" value="GEO12009P1"/>
    <property type="match status" value="1"/>
</dbReference>
<feature type="disulfide bond" description="Redox-active" evidence="8">
    <location>
        <begin position="35"/>
        <end position="38"/>
    </location>
</feature>
<dbReference type="RefSeq" id="WP_103561205.1">
    <property type="nucleotide sequence ID" value="NZ_MTBP01000001.1"/>
</dbReference>
<dbReference type="GO" id="GO:0005829">
    <property type="term" value="C:cytosol"/>
    <property type="evidence" value="ECO:0007669"/>
    <property type="project" value="TreeGrafter"/>
</dbReference>
<evidence type="ECO:0000256" key="5">
    <source>
        <dbReference type="ARBA" id="ARBA00023284"/>
    </source>
</evidence>
<dbReference type="InterPro" id="IPR036249">
    <property type="entry name" value="Thioredoxin-like_sf"/>
</dbReference>
<keyword evidence="4 8" id="KW-1015">Disulfide bond</keyword>
<keyword evidence="3" id="KW-0249">Electron transport</keyword>
<dbReference type="Gene3D" id="3.40.30.10">
    <property type="entry name" value="Glutaredoxin"/>
    <property type="match status" value="1"/>
</dbReference>
<dbReference type="EMBL" id="MTBP01000001">
    <property type="protein sequence ID" value="POM26204.1"/>
    <property type="molecule type" value="Genomic_DNA"/>
</dbReference>
<evidence type="ECO:0000313" key="11">
    <source>
        <dbReference type="Proteomes" id="UP000242367"/>
    </source>
</evidence>
<sequence length="110" mass="11838">MMGTTGVVEVSDASFAEEVLGADRAVLVEFTAEWCPPCRQLAPVLAAVADEHRDRLKVVALDVDANPRTTAAYNVHSMPTLVAFRDGEPVKAVVGARSKSRLLKDFAEVL</sequence>
<keyword evidence="11" id="KW-1185">Reference proteome</keyword>
<comment type="similarity">
    <text evidence="1 7">Belongs to the thioredoxin family.</text>
</comment>
<dbReference type="PROSITE" id="PS51352">
    <property type="entry name" value="THIOREDOXIN_2"/>
    <property type="match status" value="1"/>
</dbReference>
<dbReference type="InterPro" id="IPR005746">
    <property type="entry name" value="Thioredoxin"/>
</dbReference>